<dbReference type="SUPFAM" id="SSF56784">
    <property type="entry name" value="HAD-like"/>
    <property type="match status" value="1"/>
</dbReference>
<gene>
    <name evidence="1" type="ordered locus">Ksed_21780</name>
</gene>
<name>C7NLG7_KYTSD</name>
<reference evidence="1 2" key="1">
    <citation type="journal article" date="2009" name="Stand. Genomic Sci.">
        <title>Complete genome sequence of Kytococcus sedentarius type strain (541).</title>
        <authorList>
            <person name="Sims D."/>
            <person name="Brettin T."/>
            <person name="Detter J.C."/>
            <person name="Han C."/>
            <person name="Lapidus A."/>
            <person name="Copeland A."/>
            <person name="Glavina Del Rio T."/>
            <person name="Nolan M."/>
            <person name="Chen F."/>
            <person name="Lucas S."/>
            <person name="Tice H."/>
            <person name="Cheng J.F."/>
            <person name="Bruce D."/>
            <person name="Goodwin L."/>
            <person name="Pitluck S."/>
            <person name="Ovchinnikova G."/>
            <person name="Pati A."/>
            <person name="Ivanova N."/>
            <person name="Mavrommatis K."/>
            <person name="Chen A."/>
            <person name="Palaniappan K."/>
            <person name="D'haeseleer P."/>
            <person name="Chain P."/>
            <person name="Bristow J."/>
            <person name="Eisen J.A."/>
            <person name="Markowitz V."/>
            <person name="Hugenholtz P."/>
            <person name="Schneider S."/>
            <person name="Goker M."/>
            <person name="Pukall R."/>
            <person name="Kyrpides N.C."/>
            <person name="Klenk H.P."/>
        </authorList>
    </citation>
    <scope>NUCLEOTIDE SEQUENCE [LARGE SCALE GENOMIC DNA]</scope>
    <source>
        <strain evidence="2">ATCC 14392 / DSM 20547 / JCM 11482 / CCUG 33030 / NBRC 15357 / NCTC 11040 / CCM 314 / 541</strain>
    </source>
</reference>
<protein>
    <submittedName>
        <fullName evidence="1">Predicted HAD superfamily hydrolase</fullName>
    </submittedName>
</protein>
<dbReference type="InterPro" id="IPR036412">
    <property type="entry name" value="HAD-like_sf"/>
</dbReference>
<dbReference type="STRING" id="478801.Ksed_21780"/>
<dbReference type="EMBL" id="CP001686">
    <property type="protein sequence ID" value="ACV07163.1"/>
    <property type="molecule type" value="Genomic_DNA"/>
</dbReference>
<dbReference type="KEGG" id="kse:Ksed_21780"/>
<dbReference type="Gene3D" id="3.40.50.1000">
    <property type="entry name" value="HAD superfamily/HAD-like"/>
    <property type="match status" value="1"/>
</dbReference>
<dbReference type="PANTHER" id="PTHR43611">
    <property type="entry name" value="ALPHA-D-GLUCOSE 1-PHOSPHATE PHOSPHATASE"/>
    <property type="match status" value="1"/>
</dbReference>
<keyword evidence="2" id="KW-1185">Reference proteome</keyword>
<dbReference type="eggNOG" id="COG1011">
    <property type="taxonomic scope" value="Bacteria"/>
</dbReference>
<dbReference type="InterPro" id="IPR023214">
    <property type="entry name" value="HAD_sf"/>
</dbReference>
<dbReference type="Pfam" id="PF00702">
    <property type="entry name" value="Hydrolase"/>
    <property type="match status" value="1"/>
</dbReference>
<dbReference type="GO" id="GO:0016787">
    <property type="term" value="F:hydrolase activity"/>
    <property type="evidence" value="ECO:0007669"/>
    <property type="project" value="UniProtKB-KW"/>
</dbReference>
<dbReference type="HOGENOM" id="CLU_045011_9_4_11"/>
<dbReference type="PANTHER" id="PTHR43611:SF3">
    <property type="entry name" value="FLAVIN MONONUCLEOTIDE HYDROLASE 1, CHLOROPLATIC"/>
    <property type="match status" value="1"/>
</dbReference>
<organism evidence="1 2">
    <name type="scientific">Kytococcus sedentarius (strain ATCC 14392 / DSM 20547 / JCM 11482 / CCUG 33030 / NBRC 15357 / NCTC 11040 / CCM 314 / 541)</name>
    <name type="common">Micrococcus sedentarius</name>
    <dbReference type="NCBI Taxonomy" id="478801"/>
    <lineage>
        <taxon>Bacteria</taxon>
        <taxon>Bacillati</taxon>
        <taxon>Actinomycetota</taxon>
        <taxon>Actinomycetes</taxon>
        <taxon>Micrococcales</taxon>
        <taxon>Kytococcaceae</taxon>
        <taxon>Kytococcus</taxon>
    </lineage>
</organism>
<accession>C7NLG7</accession>
<evidence type="ECO:0000313" key="2">
    <source>
        <dbReference type="Proteomes" id="UP000006666"/>
    </source>
</evidence>
<dbReference type="InterPro" id="IPR006439">
    <property type="entry name" value="HAD-SF_hydro_IA"/>
</dbReference>
<evidence type="ECO:0000313" key="1">
    <source>
        <dbReference type="EMBL" id="ACV07163.1"/>
    </source>
</evidence>
<sequence length="244" mass="26324">MPTPRPSTVRLLLLDADAVIQRMPDTWRDDALAHLAAGWGASAEDLAADTALWGRTRAVLDEIFVAEVSLLSGGEDDPTFPEVIATVLDDHDNSADPEATAALWHNTVALEEERAMVVAARQRGLRVAMATNQQPHRAAWLDESRAFAEISDVVYTSSGLGAAKPDPEFFRRILAAEADAGFPVRPEEVVFVDDRPDNVAGAAEVGITARDYHFDQGPEMFAEVLQSTGVLLLSMHDGPSDPAV</sequence>
<dbReference type="AlphaFoldDB" id="C7NLG7"/>
<dbReference type="Proteomes" id="UP000006666">
    <property type="component" value="Chromosome"/>
</dbReference>
<keyword evidence="1" id="KW-0378">Hydrolase</keyword>
<dbReference type="NCBIfam" id="TIGR01509">
    <property type="entry name" value="HAD-SF-IA-v3"/>
    <property type="match status" value="1"/>
</dbReference>
<proteinExistence type="predicted"/>
<dbReference type="RefSeq" id="WP_015780098.1">
    <property type="nucleotide sequence ID" value="NC_013169.1"/>
</dbReference>